<reference evidence="1" key="1">
    <citation type="submission" date="2020-01" db="EMBL/GenBank/DDBJ databases">
        <title>Development of genomics and gene disruption for Polysphondylium violaceum indicates a role for the polyketide synthase stlB in stalk morphogenesis.</title>
        <authorList>
            <person name="Narita B."/>
            <person name="Kawabe Y."/>
            <person name="Kin K."/>
            <person name="Saito T."/>
            <person name="Gibbs R."/>
            <person name="Kuspa A."/>
            <person name="Muzny D."/>
            <person name="Queller D."/>
            <person name="Richards S."/>
            <person name="Strassman J."/>
            <person name="Sucgang R."/>
            <person name="Worley K."/>
            <person name="Schaap P."/>
        </authorList>
    </citation>
    <scope>NUCLEOTIDE SEQUENCE</scope>
    <source>
        <strain evidence="1">QSvi11</strain>
    </source>
</reference>
<comment type="caution">
    <text evidence="1">The sequence shown here is derived from an EMBL/GenBank/DDBJ whole genome shotgun (WGS) entry which is preliminary data.</text>
</comment>
<evidence type="ECO:0000313" key="1">
    <source>
        <dbReference type="EMBL" id="KAF2078125.1"/>
    </source>
</evidence>
<dbReference type="OrthoDB" id="14681at2759"/>
<sequence length="188" mass="21383">MEEQYKKEHEKYFEKALEKAEPIGKLQKYLLPHEKEMLLNGQLLNITHKGSTSAWLEAKSFDIFDKEKQTNVYRPMGDKEVLYLLEHGLLPDTQPYQAIIEGMVGRSYCNLYLTGKKTTDTNPSTIVEFTCPKPLIEHLKTIQMKIEDGALSMGLGNKAGGGLHLFNDSIRAGETTFRIVKVKRVPPK</sequence>
<organism evidence="1 2">
    <name type="scientific">Polysphondylium violaceum</name>
    <dbReference type="NCBI Taxonomy" id="133409"/>
    <lineage>
        <taxon>Eukaryota</taxon>
        <taxon>Amoebozoa</taxon>
        <taxon>Evosea</taxon>
        <taxon>Eumycetozoa</taxon>
        <taxon>Dictyostelia</taxon>
        <taxon>Dictyosteliales</taxon>
        <taxon>Dictyosteliaceae</taxon>
        <taxon>Polysphondylium</taxon>
    </lineage>
</organism>
<dbReference type="EMBL" id="AJWJ01000011">
    <property type="protein sequence ID" value="KAF2078125.1"/>
    <property type="molecule type" value="Genomic_DNA"/>
</dbReference>
<protein>
    <submittedName>
        <fullName evidence="1">Uncharacterized protein</fullName>
    </submittedName>
</protein>
<dbReference type="AlphaFoldDB" id="A0A8J4Q2J8"/>
<proteinExistence type="predicted"/>
<accession>A0A8J4Q2J8</accession>
<dbReference type="Proteomes" id="UP000695562">
    <property type="component" value="Unassembled WGS sequence"/>
</dbReference>
<keyword evidence="2" id="KW-1185">Reference proteome</keyword>
<gene>
    <name evidence="1" type="ORF">CYY_000596</name>
</gene>
<evidence type="ECO:0000313" key="2">
    <source>
        <dbReference type="Proteomes" id="UP000695562"/>
    </source>
</evidence>
<name>A0A8J4Q2J8_9MYCE</name>